<keyword evidence="1" id="KW-0812">Transmembrane</keyword>
<dbReference type="EMBL" id="QKTW01000011">
    <property type="protein sequence ID" value="PZF73568.1"/>
    <property type="molecule type" value="Genomic_DNA"/>
</dbReference>
<evidence type="ECO:0000313" key="3">
    <source>
        <dbReference type="Proteomes" id="UP000248745"/>
    </source>
</evidence>
<dbReference type="OrthoDB" id="680988at2"/>
<sequence>MDFLVYGGFMLLVVLAFYLVYRYFGYLESRKNLLHTEYLEALESGDKSKALNAGRRYYAHVRGGNLSIYDEQAIANDLSIMKPHD</sequence>
<dbReference type="AlphaFoldDB" id="A0A2W2B0Q9"/>
<accession>A0A2W2B0Q9</accession>
<organism evidence="2 3">
    <name type="scientific">Taibaiella soli</name>
    <dbReference type="NCBI Taxonomy" id="1649169"/>
    <lineage>
        <taxon>Bacteria</taxon>
        <taxon>Pseudomonadati</taxon>
        <taxon>Bacteroidota</taxon>
        <taxon>Chitinophagia</taxon>
        <taxon>Chitinophagales</taxon>
        <taxon>Chitinophagaceae</taxon>
        <taxon>Taibaiella</taxon>
    </lineage>
</organism>
<keyword evidence="3" id="KW-1185">Reference proteome</keyword>
<comment type="caution">
    <text evidence="2">The sequence shown here is derived from an EMBL/GenBank/DDBJ whole genome shotgun (WGS) entry which is preliminary data.</text>
</comment>
<keyword evidence="1" id="KW-1133">Transmembrane helix</keyword>
<evidence type="ECO:0000313" key="2">
    <source>
        <dbReference type="EMBL" id="PZF73568.1"/>
    </source>
</evidence>
<proteinExistence type="predicted"/>
<reference evidence="2 3" key="1">
    <citation type="submission" date="2018-06" db="EMBL/GenBank/DDBJ databases">
        <title>Mucibacter soli gen. nov., sp. nov., a new member of the family Chitinophagaceae producing mucin.</title>
        <authorList>
            <person name="Kim M.-K."/>
            <person name="Park S."/>
            <person name="Kim T.-S."/>
            <person name="Joung Y."/>
            <person name="Han J.-H."/>
            <person name="Kim S.B."/>
        </authorList>
    </citation>
    <scope>NUCLEOTIDE SEQUENCE [LARGE SCALE GENOMIC DNA]</scope>
    <source>
        <strain evidence="2 3">R1-15</strain>
    </source>
</reference>
<keyword evidence="1" id="KW-0472">Membrane</keyword>
<protein>
    <submittedName>
        <fullName evidence="2">Uncharacterized protein</fullName>
    </submittedName>
</protein>
<dbReference type="RefSeq" id="WP_110998294.1">
    <property type="nucleotide sequence ID" value="NZ_QKTW01000011.1"/>
</dbReference>
<name>A0A2W2B0Q9_9BACT</name>
<gene>
    <name evidence="2" type="ORF">DN068_07550</name>
</gene>
<feature type="transmembrane region" description="Helical" evidence="1">
    <location>
        <begin position="6"/>
        <end position="24"/>
    </location>
</feature>
<evidence type="ECO:0000256" key="1">
    <source>
        <dbReference type="SAM" id="Phobius"/>
    </source>
</evidence>
<dbReference type="Proteomes" id="UP000248745">
    <property type="component" value="Unassembled WGS sequence"/>
</dbReference>